<dbReference type="ProteomicsDB" id="322616"/>
<accession>D6RFT8</accession>
<gene>
    <name evidence="1 2" type="primary">Arhgap4</name>
</gene>
<dbReference type="VEuPathDB" id="HostDB:ENSMUSG00000031389"/>
<evidence type="ECO:0000313" key="1">
    <source>
        <dbReference type="Ensembl" id="ENSMUSP00000122794.2"/>
    </source>
</evidence>
<reference evidence="1" key="4">
    <citation type="submission" date="2025-09" db="UniProtKB">
        <authorList>
            <consortium name="Ensembl"/>
        </authorList>
    </citation>
    <scope>IDENTIFICATION</scope>
    <source>
        <strain evidence="1">C57BL/6J</strain>
    </source>
</reference>
<dbReference type="AGR" id="MGI:2159577"/>
<protein>
    <submittedName>
        <fullName evidence="1">Rho GTPase activating protein 4</fullName>
    </submittedName>
</protein>
<dbReference type="MGI" id="MGI:2159577">
    <property type="gene designation" value="Arhgap4"/>
</dbReference>
<reference evidence="1 3" key="2">
    <citation type="journal article" date="2011" name="PLoS Biol.">
        <title>Modernizing reference genome assemblies.</title>
        <authorList>
            <person name="Church D.M."/>
            <person name="Schneider V.A."/>
            <person name="Graves T."/>
            <person name="Auger K."/>
            <person name="Cunningham F."/>
            <person name="Bouk N."/>
            <person name="Chen H.C."/>
            <person name="Agarwala R."/>
            <person name="McLaren W.M."/>
            <person name="Ritchie G.R."/>
            <person name="Albracht D."/>
            <person name="Kremitzki M."/>
            <person name="Rock S."/>
            <person name="Kotkiewicz H."/>
            <person name="Kremitzki C."/>
            <person name="Wollam A."/>
            <person name="Trani L."/>
            <person name="Fulton L."/>
            <person name="Fulton R."/>
            <person name="Matthews L."/>
            <person name="Whitehead S."/>
            <person name="Chow W."/>
            <person name="Torrance J."/>
            <person name="Dunn M."/>
            <person name="Harden G."/>
            <person name="Threadgold G."/>
            <person name="Wood J."/>
            <person name="Collins J."/>
            <person name="Heath P."/>
            <person name="Griffiths G."/>
            <person name="Pelan S."/>
            <person name="Grafham D."/>
            <person name="Eichler E.E."/>
            <person name="Weinstock G."/>
            <person name="Mardis E.R."/>
            <person name="Wilson R.K."/>
            <person name="Howe K."/>
            <person name="Flicek P."/>
            <person name="Hubbard T."/>
        </authorList>
    </citation>
    <scope>NUCLEOTIDE SEQUENCE [LARGE SCALE GENOMIC DNA]</scope>
    <source>
        <strain evidence="1 3">C57BL/6J</strain>
    </source>
</reference>
<reference evidence="1" key="3">
    <citation type="submission" date="2025-08" db="UniProtKB">
        <authorList>
            <consortium name="Ensembl"/>
        </authorList>
    </citation>
    <scope>IDENTIFICATION</scope>
    <source>
        <strain evidence="1">C57BL/6J</strain>
    </source>
</reference>
<organism evidence="1 3">
    <name type="scientific">Mus musculus</name>
    <name type="common">Mouse</name>
    <dbReference type="NCBI Taxonomy" id="10090"/>
    <lineage>
        <taxon>Eukaryota</taxon>
        <taxon>Metazoa</taxon>
        <taxon>Chordata</taxon>
        <taxon>Craniata</taxon>
        <taxon>Vertebrata</taxon>
        <taxon>Euteleostomi</taxon>
        <taxon>Mammalia</taxon>
        <taxon>Eutheria</taxon>
        <taxon>Euarchontoglires</taxon>
        <taxon>Glires</taxon>
        <taxon>Rodentia</taxon>
        <taxon>Myomorpha</taxon>
        <taxon>Muroidea</taxon>
        <taxon>Muridae</taxon>
        <taxon>Murinae</taxon>
        <taxon>Mus</taxon>
        <taxon>Mus</taxon>
    </lineage>
</organism>
<dbReference type="Bgee" id="ENSMUSG00000031389">
    <property type="expression patterns" value="Expressed in granulocyte and 120 other cell types or tissues"/>
</dbReference>
<sequence length="44" mass="4880">MAAHGKLRRERGLQPEYDAQVKVESITAFESLTQTSSSWCPEAA</sequence>
<dbReference type="Proteomes" id="UP000000589">
    <property type="component" value="Chromosome X"/>
</dbReference>
<keyword evidence="3" id="KW-1185">Reference proteome</keyword>
<dbReference type="Ensembl" id="ENSMUST00000123283.2">
    <property type="protein sequence ID" value="ENSMUSP00000122794.2"/>
    <property type="gene ID" value="ENSMUSG00000031389.18"/>
</dbReference>
<dbReference type="AlphaFoldDB" id="D6RFT8"/>
<name>D6RFT8_MOUSE</name>
<evidence type="ECO:0000313" key="2">
    <source>
        <dbReference type="MGI" id="MGI:2159577"/>
    </source>
</evidence>
<dbReference type="SMR" id="D6RFT8"/>
<dbReference type="GeneTree" id="ENSGT00950000182824"/>
<evidence type="ECO:0007829" key="4">
    <source>
        <dbReference type="ProteomicsDB" id="D6RFT8"/>
    </source>
</evidence>
<dbReference type="HOGENOM" id="CLU_3224407_0_0_1"/>
<dbReference type="Antibodypedia" id="360">
    <property type="antibodies" value="136 antibodies from 30 providers"/>
</dbReference>
<keyword evidence="4" id="KW-1267">Proteomics identification</keyword>
<proteinExistence type="evidence at protein level"/>
<evidence type="ECO:0000313" key="3">
    <source>
        <dbReference type="Proteomes" id="UP000000589"/>
    </source>
</evidence>
<reference evidence="1 3" key="1">
    <citation type="journal article" date="2009" name="PLoS Biol.">
        <title>Lineage-specific biology revealed by a finished genome assembly of the mouse.</title>
        <authorList>
            <consortium name="Mouse Genome Sequencing Consortium"/>
            <person name="Church D.M."/>
            <person name="Goodstadt L."/>
            <person name="Hillier L.W."/>
            <person name="Zody M.C."/>
            <person name="Goldstein S."/>
            <person name="She X."/>
            <person name="Bult C.J."/>
            <person name="Agarwala R."/>
            <person name="Cherry J.L."/>
            <person name="DiCuccio M."/>
            <person name="Hlavina W."/>
            <person name="Kapustin Y."/>
            <person name="Meric P."/>
            <person name="Maglott D."/>
            <person name="Birtle Z."/>
            <person name="Marques A.C."/>
            <person name="Graves T."/>
            <person name="Zhou S."/>
            <person name="Teague B."/>
            <person name="Potamousis K."/>
            <person name="Churas C."/>
            <person name="Place M."/>
            <person name="Herschleb J."/>
            <person name="Runnheim R."/>
            <person name="Forrest D."/>
            <person name="Amos-Landgraf J."/>
            <person name="Schwartz D.C."/>
            <person name="Cheng Z."/>
            <person name="Lindblad-Toh K."/>
            <person name="Eichler E.E."/>
            <person name="Ponting C.P."/>
        </authorList>
    </citation>
    <scope>NUCLEOTIDE SEQUENCE [LARGE SCALE GENOMIC DNA]</scope>
    <source>
        <strain evidence="1 3">C57BL/6J</strain>
    </source>
</reference>
<dbReference type="ExpressionAtlas" id="D6RFT8">
    <property type="expression patterns" value="baseline and differential"/>
</dbReference>